<dbReference type="PANTHER" id="PTHR15835:SF16">
    <property type="entry name" value="F20D23.9 PROTEIN"/>
    <property type="match status" value="1"/>
</dbReference>
<evidence type="ECO:0000313" key="9">
    <source>
        <dbReference type="EMBL" id="PSR84620.1"/>
    </source>
</evidence>
<evidence type="ECO:0000256" key="2">
    <source>
        <dbReference type="ARBA" id="ARBA00022723"/>
    </source>
</evidence>
<dbReference type="FunCoup" id="A0A2R6P2V7">
    <property type="interactions" value="4125"/>
</dbReference>
<gene>
    <name evidence="9" type="ORF">CEY00_Acc21744</name>
</gene>
<dbReference type="Proteomes" id="UP000241394">
    <property type="component" value="Chromosome LG29"/>
</dbReference>
<feature type="domain" description="NuBaID C-terminal" evidence="8">
    <location>
        <begin position="1198"/>
        <end position="1251"/>
    </location>
</feature>
<dbReference type="GO" id="GO:0005634">
    <property type="term" value="C:nucleus"/>
    <property type="evidence" value="ECO:0007669"/>
    <property type="project" value="UniProtKB-SubCell"/>
</dbReference>
<dbReference type="Pfam" id="PF07967">
    <property type="entry name" value="zf-C3HC"/>
    <property type="match status" value="2"/>
</dbReference>
<sequence>MREEAISSSGNPLLAPKSSSSPPPPTPAASSAGASSPAVPMNVGSIDWLGHGQGSKAGSLSRVASQPLWTSLSATAGSSAFGSSQPPCRPWERGDLLRRLSTFKLANWFGKPKVASSLSCARRGWINVDVDKIECESCSANLQFISSASWTNMEAESAAEDFAKQLDAGHKVTCPWRGNSCAESLVQFPPAPPSALIGGYKDRWDGLLQFLSLPVVAASAIEKMRVSRGPEIERFLVHSRAFTAGESGFRAENISGMENTREEAFCVYSRAQKLISLCGWEPRWLPNIQDCEEHSAQSARNGYSIGPTTGCGHLQDAGPSKKAFSTSTRKGAGKNKVLGPEFKSESRSPLFDCSLCGATVKIWDFLTVSRPARFAPTSIDIPETSKKMALTRGVSAASGISGWVATDGMGKEQIDDHDEAATTDEGKSQSNLGMYILVAQKASLRKCILKDGSNLHILTISVITVPNGVWYFGTVLPLASESAAEDFAKQLDAGHKVTCPWRGNSCAESLVLFPPAPPSALIGGYKDRWDGLLQFLSLPVVAASAIEKMQVSRGPEIERFLVHSQAFTAGESGFKAENISGMEKTREEAFCIYSRAQKLISLCGWEPRWLPNIHDCEEHSAQSARNGYSIGLTTGRGLQDAGPSKKAFSTSTRKGAGKNKVLGPEFKSESRSPLFDCSLCGATVKIWDFLTVSRPARFAPTSIDIPETSKKMALTRGVSAASGISGWVATDGMGKEQTEDHDEAATTDEGKSQSNLGVDLNLTMAGGLSSTQLHMTRMPEQHQDANMGRDLMLGQPSSSEVGDRAASYESRGPSKRKRNLDEAGSTVDRPHLMIQQADSVEGTVIDRDCDEVDDGRQYSAGPSKRSRDSDVFETYRSSYMRDSSGAGPSHSVDFGIEPDAQRVDPFQQGNEQIIGIPSTRDSTRVSSVIAMDTVCHNAGSDSMESVENYPGDVDDVHFPSMTMYRNPDLNDTSELNYSNQAQQSTCPAALRISGEMGVSSTNDGEEVLNTDTATAHGRDVPSFGISGGSVGMGASHEAEIRGNDVSVHRADSVVGDVEPIAEVTENQGQTGEYAPDPGLMGDFVPEEMGREDPHGDSQDLMFQPVGRADSGSKIVGSAKAESVESGEKTSNMNILPQENSTHPSFSCNAIVCSGYEASKEEVTQAGKASPTDDCAYPESSYLVANGIGPPNGESNYEEAVEFDPIKHHNYFCPWVNGNVAAAGCSSSSGSSSSAGAIALCGWQLTLDALDAFQSLGHVPAQTVESESAASLYKDDHLTPSRKVLARHSSKSRGQN</sequence>
<reference evidence="10" key="2">
    <citation type="journal article" date="2018" name="BMC Genomics">
        <title>A manually annotated Actinidia chinensis var. chinensis (kiwifruit) genome highlights the challenges associated with draft genomes and gene prediction in plants.</title>
        <authorList>
            <person name="Pilkington S.M."/>
            <person name="Crowhurst R."/>
            <person name="Hilario E."/>
            <person name="Nardozza S."/>
            <person name="Fraser L."/>
            <person name="Peng Y."/>
            <person name="Gunaseelan K."/>
            <person name="Simpson R."/>
            <person name="Tahir J."/>
            <person name="Deroles S.C."/>
            <person name="Templeton K."/>
            <person name="Luo Z."/>
            <person name="Davy M."/>
            <person name="Cheng C."/>
            <person name="McNeilage M."/>
            <person name="Scaglione D."/>
            <person name="Liu Y."/>
            <person name="Zhang Q."/>
            <person name="Datson P."/>
            <person name="De Silva N."/>
            <person name="Gardiner S.E."/>
            <person name="Bassett H."/>
            <person name="Chagne D."/>
            <person name="McCallum J."/>
            <person name="Dzierzon H."/>
            <person name="Deng C."/>
            <person name="Wang Y.Y."/>
            <person name="Barron L."/>
            <person name="Manako K."/>
            <person name="Bowen J."/>
            <person name="Foster T.M."/>
            <person name="Erridge Z.A."/>
            <person name="Tiffin H."/>
            <person name="Waite C.N."/>
            <person name="Davies K.M."/>
            <person name="Grierson E.P."/>
            <person name="Laing W.A."/>
            <person name="Kirk R."/>
            <person name="Chen X."/>
            <person name="Wood M."/>
            <person name="Montefiori M."/>
            <person name="Brummell D.A."/>
            <person name="Schwinn K.E."/>
            <person name="Catanach A."/>
            <person name="Fullerton C."/>
            <person name="Li D."/>
            <person name="Meiyalaghan S."/>
            <person name="Nieuwenhuizen N."/>
            <person name="Read N."/>
            <person name="Prakash R."/>
            <person name="Hunter D."/>
            <person name="Zhang H."/>
            <person name="McKenzie M."/>
            <person name="Knabel M."/>
            <person name="Harris A."/>
            <person name="Allan A.C."/>
            <person name="Gleave A."/>
            <person name="Chen A."/>
            <person name="Janssen B.J."/>
            <person name="Plunkett B."/>
            <person name="Ampomah-Dwamena C."/>
            <person name="Voogd C."/>
            <person name="Leif D."/>
            <person name="Lafferty D."/>
            <person name="Souleyre E.J.F."/>
            <person name="Varkonyi-Gasic E."/>
            <person name="Gambi F."/>
            <person name="Hanley J."/>
            <person name="Yao J.L."/>
            <person name="Cheung J."/>
            <person name="David K.M."/>
            <person name="Warren B."/>
            <person name="Marsh K."/>
            <person name="Snowden K.C."/>
            <person name="Lin-Wang K."/>
            <person name="Brian L."/>
            <person name="Martinez-Sanchez M."/>
            <person name="Wang M."/>
            <person name="Ileperuma N."/>
            <person name="Macnee N."/>
            <person name="Campin R."/>
            <person name="McAtee P."/>
            <person name="Drummond R.S.M."/>
            <person name="Espley R.V."/>
            <person name="Ireland H.S."/>
            <person name="Wu R."/>
            <person name="Atkinson R.G."/>
            <person name="Karunairetnam S."/>
            <person name="Bulley S."/>
            <person name="Chunkath S."/>
            <person name="Hanley Z."/>
            <person name="Storey R."/>
            <person name="Thrimawithana A.H."/>
            <person name="Thomson S."/>
            <person name="David C."/>
            <person name="Testolin R."/>
            <person name="Huang H."/>
            <person name="Hellens R.P."/>
            <person name="Schaffer R.J."/>
        </authorList>
    </citation>
    <scope>NUCLEOTIDE SEQUENCE [LARGE SCALE GENOMIC DNA]</scope>
    <source>
        <strain evidence="10">cv. Red5</strain>
    </source>
</reference>
<evidence type="ECO:0000256" key="5">
    <source>
        <dbReference type="ARBA" id="ARBA00023242"/>
    </source>
</evidence>
<evidence type="ECO:0000259" key="7">
    <source>
        <dbReference type="Pfam" id="PF07967"/>
    </source>
</evidence>
<feature type="compositionally biased region" description="Polar residues" evidence="6">
    <location>
        <begin position="1"/>
        <end position="11"/>
    </location>
</feature>
<evidence type="ECO:0000259" key="8">
    <source>
        <dbReference type="Pfam" id="PF08600"/>
    </source>
</evidence>
<dbReference type="Pfam" id="PF08600">
    <property type="entry name" value="NuBaID_C"/>
    <property type="match status" value="1"/>
</dbReference>
<feature type="region of interest" description="Disordered" evidence="6">
    <location>
        <begin position="789"/>
        <end position="845"/>
    </location>
</feature>
<keyword evidence="4" id="KW-0862">Zinc</keyword>
<evidence type="ECO:0000256" key="6">
    <source>
        <dbReference type="SAM" id="MobiDB-lite"/>
    </source>
</evidence>
<dbReference type="GO" id="GO:0008270">
    <property type="term" value="F:zinc ion binding"/>
    <property type="evidence" value="ECO:0007669"/>
    <property type="project" value="InterPro"/>
</dbReference>
<reference evidence="9 10" key="1">
    <citation type="submission" date="2017-07" db="EMBL/GenBank/DDBJ databases">
        <title>An improved, manually edited Actinidia chinensis var. chinensis (kiwifruit) genome highlights the challenges associated with draft genomes and gene prediction in plants.</title>
        <authorList>
            <person name="Pilkington S."/>
            <person name="Crowhurst R."/>
            <person name="Hilario E."/>
            <person name="Nardozza S."/>
            <person name="Fraser L."/>
            <person name="Peng Y."/>
            <person name="Gunaseelan K."/>
            <person name="Simpson R."/>
            <person name="Tahir J."/>
            <person name="Deroles S."/>
            <person name="Templeton K."/>
            <person name="Luo Z."/>
            <person name="Davy M."/>
            <person name="Cheng C."/>
            <person name="Mcneilage M."/>
            <person name="Scaglione D."/>
            <person name="Liu Y."/>
            <person name="Zhang Q."/>
            <person name="Datson P."/>
            <person name="De Silva N."/>
            <person name="Gardiner S."/>
            <person name="Bassett H."/>
            <person name="Chagne D."/>
            <person name="Mccallum J."/>
            <person name="Dzierzon H."/>
            <person name="Deng C."/>
            <person name="Wang Y.-Y."/>
            <person name="Barron N."/>
            <person name="Manako K."/>
            <person name="Bowen J."/>
            <person name="Foster T."/>
            <person name="Erridge Z."/>
            <person name="Tiffin H."/>
            <person name="Waite C."/>
            <person name="Davies K."/>
            <person name="Grierson E."/>
            <person name="Laing W."/>
            <person name="Kirk R."/>
            <person name="Chen X."/>
            <person name="Wood M."/>
            <person name="Montefiori M."/>
            <person name="Brummell D."/>
            <person name="Schwinn K."/>
            <person name="Catanach A."/>
            <person name="Fullerton C."/>
            <person name="Li D."/>
            <person name="Meiyalaghan S."/>
            <person name="Nieuwenhuizen N."/>
            <person name="Read N."/>
            <person name="Prakash R."/>
            <person name="Hunter D."/>
            <person name="Zhang H."/>
            <person name="Mckenzie M."/>
            <person name="Knabel M."/>
            <person name="Harris A."/>
            <person name="Allan A."/>
            <person name="Chen A."/>
            <person name="Janssen B."/>
            <person name="Plunkett B."/>
            <person name="Dwamena C."/>
            <person name="Voogd C."/>
            <person name="Leif D."/>
            <person name="Lafferty D."/>
            <person name="Souleyre E."/>
            <person name="Varkonyi-Gasic E."/>
            <person name="Gambi F."/>
            <person name="Hanley J."/>
            <person name="Yao J.-L."/>
            <person name="Cheung J."/>
            <person name="David K."/>
            <person name="Warren B."/>
            <person name="Marsh K."/>
            <person name="Snowden K."/>
            <person name="Lin-Wang K."/>
            <person name="Brian L."/>
            <person name="Martinez-Sanchez M."/>
            <person name="Wang M."/>
            <person name="Ileperuma N."/>
            <person name="Macnee N."/>
            <person name="Campin R."/>
            <person name="Mcatee P."/>
            <person name="Drummond R."/>
            <person name="Espley R."/>
            <person name="Ireland H."/>
            <person name="Wu R."/>
            <person name="Atkinson R."/>
            <person name="Karunairetnam S."/>
            <person name="Bulley S."/>
            <person name="Chunkath S."/>
            <person name="Hanley Z."/>
            <person name="Storey R."/>
            <person name="Thrimawithana A."/>
            <person name="Thomson S."/>
            <person name="David C."/>
            <person name="Testolin R."/>
        </authorList>
    </citation>
    <scope>NUCLEOTIDE SEQUENCE [LARGE SCALE GENOMIC DNA]</scope>
    <source>
        <strain evidence="10">cv. Red5</strain>
        <tissue evidence="9">Young leaf</tissue>
    </source>
</reference>
<keyword evidence="2" id="KW-0479">Metal-binding</keyword>
<feature type="domain" description="C3HC-type" evidence="7">
    <location>
        <begin position="481"/>
        <end position="539"/>
    </location>
</feature>
<evidence type="ECO:0000313" key="10">
    <source>
        <dbReference type="Proteomes" id="UP000241394"/>
    </source>
</evidence>
<comment type="subcellular location">
    <subcellularLocation>
        <location evidence="1">Nucleus</location>
    </subcellularLocation>
</comment>
<protein>
    <submittedName>
        <fullName evidence="9">Nuclear-interacting partner of ALK like</fullName>
    </submittedName>
</protein>
<evidence type="ECO:0000256" key="3">
    <source>
        <dbReference type="ARBA" id="ARBA00022771"/>
    </source>
</evidence>
<evidence type="ECO:0000256" key="4">
    <source>
        <dbReference type="ARBA" id="ARBA00022833"/>
    </source>
</evidence>
<dbReference type="STRING" id="1590841.A0A2R6P2V7"/>
<comment type="caution">
    <text evidence="9">The sequence shown here is derived from an EMBL/GenBank/DDBJ whole genome shotgun (WGS) entry which is preliminary data.</text>
</comment>
<feature type="region of interest" description="Disordered" evidence="6">
    <location>
        <begin position="637"/>
        <end position="662"/>
    </location>
</feature>
<dbReference type="OrthoDB" id="614844at2759"/>
<dbReference type="PANTHER" id="PTHR15835">
    <property type="entry name" value="NUCLEAR-INTERACTING PARTNER OF ALK"/>
    <property type="match status" value="1"/>
</dbReference>
<keyword evidence="3" id="KW-0863">Zinc-finger</keyword>
<proteinExistence type="predicted"/>
<organism evidence="9 10">
    <name type="scientific">Actinidia chinensis var. chinensis</name>
    <name type="common">Chinese soft-hair kiwi</name>
    <dbReference type="NCBI Taxonomy" id="1590841"/>
    <lineage>
        <taxon>Eukaryota</taxon>
        <taxon>Viridiplantae</taxon>
        <taxon>Streptophyta</taxon>
        <taxon>Embryophyta</taxon>
        <taxon>Tracheophyta</taxon>
        <taxon>Spermatophyta</taxon>
        <taxon>Magnoliopsida</taxon>
        <taxon>eudicotyledons</taxon>
        <taxon>Gunneridae</taxon>
        <taxon>Pentapetalae</taxon>
        <taxon>asterids</taxon>
        <taxon>Ericales</taxon>
        <taxon>Actinidiaceae</taxon>
        <taxon>Actinidia</taxon>
    </lineage>
</organism>
<name>A0A2R6P2V7_ACTCC</name>
<evidence type="ECO:0000256" key="1">
    <source>
        <dbReference type="ARBA" id="ARBA00004123"/>
    </source>
</evidence>
<keyword evidence="10" id="KW-1185">Reference proteome</keyword>
<dbReference type="Gramene" id="PSR84620">
    <property type="protein sequence ID" value="PSR84620"/>
    <property type="gene ID" value="CEY00_Acc21744"/>
</dbReference>
<feature type="domain" description="C3HC-type" evidence="7">
    <location>
        <begin position="90"/>
        <end position="214"/>
    </location>
</feature>
<dbReference type="InParanoid" id="A0A2R6P2V7"/>
<accession>A0A2R6P2V7</accession>
<dbReference type="EMBL" id="NKQK01000029">
    <property type="protein sequence ID" value="PSR84620.1"/>
    <property type="molecule type" value="Genomic_DNA"/>
</dbReference>
<feature type="region of interest" description="Disordered" evidence="6">
    <location>
        <begin position="1"/>
        <end position="38"/>
    </location>
</feature>
<feature type="region of interest" description="Disordered" evidence="6">
    <location>
        <begin position="731"/>
        <end position="757"/>
    </location>
</feature>
<dbReference type="InterPro" id="IPR012935">
    <property type="entry name" value="NuBaID_N"/>
</dbReference>
<feature type="compositionally biased region" description="Low complexity" evidence="6">
    <location>
        <begin position="28"/>
        <end position="38"/>
    </location>
</feature>
<keyword evidence="5" id="KW-0539">Nucleus</keyword>
<dbReference type="InterPro" id="IPR013909">
    <property type="entry name" value="NuBaID_C"/>
</dbReference>